<evidence type="ECO:0000256" key="2">
    <source>
        <dbReference type="ARBA" id="ARBA00022729"/>
    </source>
</evidence>
<dbReference type="InterPro" id="IPR002018">
    <property type="entry name" value="CarbesteraseB"/>
</dbReference>
<dbReference type="PROSITE" id="PS00941">
    <property type="entry name" value="CARBOXYLESTERASE_B_2"/>
    <property type="match status" value="1"/>
</dbReference>
<feature type="chain" id="PRO_5047357255" evidence="4">
    <location>
        <begin position="19"/>
        <end position="149"/>
    </location>
</feature>
<organism evidence="6 7">
    <name type="scientific">Nesidiocoris tenuis</name>
    <dbReference type="NCBI Taxonomy" id="355587"/>
    <lineage>
        <taxon>Eukaryota</taxon>
        <taxon>Metazoa</taxon>
        <taxon>Ecdysozoa</taxon>
        <taxon>Arthropoda</taxon>
        <taxon>Hexapoda</taxon>
        <taxon>Insecta</taxon>
        <taxon>Pterygota</taxon>
        <taxon>Neoptera</taxon>
        <taxon>Paraneoptera</taxon>
        <taxon>Hemiptera</taxon>
        <taxon>Heteroptera</taxon>
        <taxon>Panheteroptera</taxon>
        <taxon>Cimicomorpha</taxon>
        <taxon>Miridae</taxon>
        <taxon>Dicyphina</taxon>
        <taxon>Nesidiocoris</taxon>
    </lineage>
</organism>
<comment type="similarity">
    <text evidence="1">Belongs to the type-B carboxylesterase/lipase family.</text>
</comment>
<accession>A0ABN7AT29</accession>
<evidence type="ECO:0000259" key="5">
    <source>
        <dbReference type="Pfam" id="PF00135"/>
    </source>
</evidence>
<dbReference type="Gene3D" id="3.40.50.1820">
    <property type="entry name" value="alpha/beta hydrolase"/>
    <property type="match status" value="1"/>
</dbReference>
<name>A0ABN7AT29_9HEMI</name>
<protein>
    <submittedName>
        <fullName evidence="6">Carboxylesterase family</fullName>
    </submittedName>
</protein>
<evidence type="ECO:0000256" key="3">
    <source>
        <dbReference type="ARBA" id="ARBA00023180"/>
    </source>
</evidence>
<evidence type="ECO:0000313" key="7">
    <source>
        <dbReference type="Proteomes" id="UP001307889"/>
    </source>
</evidence>
<dbReference type="PANTHER" id="PTHR43903">
    <property type="entry name" value="NEUROLIGIN"/>
    <property type="match status" value="1"/>
</dbReference>
<proteinExistence type="inferred from homology"/>
<dbReference type="SUPFAM" id="SSF53474">
    <property type="entry name" value="alpha/beta-Hydrolases"/>
    <property type="match status" value="1"/>
</dbReference>
<feature type="domain" description="Carboxylesterase type B" evidence="5">
    <location>
        <begin position="26"/>
        <end position="139"/>
    </location>
</feature>
<dbReference type="InterPro" id="IPR029058">
    <property type="entry name" value="AB_hydrolase_fold"/>
</dbReference>
<dbReference type="InterPro" id="IPR051093">
    <property type="entry name" value="Neuroligin/BSAL"/>
</dbReference>
<dbReference type="Proteomes" id="UP001307889">
    <property type="component" value="Chromosome 6"/>
</dbReference>
<feature type="signal peptide" evidence="4">
    <location>
        <begin position="1"/>
        <end position="18"/>
    </location>
</feature>
<evidence type="ECO:0000313" key="6">
    <source>
        <dbReference type="EMBL" id="BES95367.1"/>
    </source>
</evidence>
<keyword evidence="7" id="KW-1185">Reference proteome</keyword>
<keyword evidence="2 4" id="KW-0732">Signal</keyword>
<evidence type="ECO:0000256" key="1">
    <source>
        <dbReference type="ARBA" id="ARBA00005964"/>
    </source>
</evidence>
<reference evidence="6 7" key="1">
    <citation type="submission" date="2023-09" db="EMBL/GenBank/DDBJ databases">
        <title>Nesidiocoris tenuis whole genome shotgun sequence.</title>
        <authorList>
            <person name="Shibata T."/>
            <person name="Shimoda M."/>
            <person name="Kobayashi T."/>
            <person name="Uehara T."/>
        </authorList>
    </citation>
    <scope>NUCLEOTIDE SEQUENCE [LARGE SCALE GENOMIC DNA]</scope>
    <source>
        <strain evidence="6 7">Japan</strain>
    </source>
</reference>
<dbReference type="EMBL" id="AP028914">
    <property type="protein sequence ID" value="BES95367.1"/>
    <property type="molecule type" value="Genomic_DNA"/>
</dbReference>
<evidence type="ECO:0000256" key="4">
    <source>
        <dbReference type="SAM" id="SignalP"/>
    </source>
</evidence>
<dbReference type="InterPro" id="IPR019819">
    <property type="entry name" value="Carboxylesterase_B_CS"/>
</dbReference>
<dbReference type="Pfam" id="PF00135">
    <property type="entry name" value="COesterase"/>
    <property type="match status" value="1"/>
</dbReference>
<sequence>MPLPFHVLLLLLATGASGGWIEKGKTREVHIQQGLIRGFVAGWDNPNLRPVQIFLGIPYAAAPVGSLRYMPPQSPQTWGNEDGPVKMALDYAPVCPQILPTIDRDRKKMTVGHANYLKRLISYLKVQSEDCLTLNIFAPLQGWYYRSSL</sequence>
<keyword evidence="3" id="KW-0325">Glycoprotein</keyword>
<gene>
    <name evidence="6" type="ORF">NTJ_08176</name>
</gene>